<dbReference type="AlphaFoldDB" id="A0A142VAQ0"/>
<evidence type="ECO:0000313" key="3">
    <source>
        <dbReference type="Proteomes" id="UP000076394"/>
    </source>
</evidence>
<feature type="domain" description="Siphovirus-type tail component C-terminal" evidence="1">
    <location>
        <begin position="150"/>
        <end position="232"/>
    </location>
</feature>
<evidence type="ECO:0000259" key="1">
    <source>
        <dbReference type="Pfam" id="PF22768"/>
    </source>
</evidence>
<organism evidence="2 3">
    <name type="scientific">Dehalococcoides mccartyi</name>
    <dbReference type="NCBI Taxonomy" id="61435"/>
    <lineage>
        <taxon>Bacteria</taxon>
        <taxon>Bacillati</taxon>
        <taxon>Chloroflexota</taxon>
        <taxon>Dehalococcoidia</taxon>
        <taxon>Dehalococcoidales</taxon>
        <taxon>Dehalococcoidaceae</taxon>
        <taxon>Dehalococcoides</taxon>
    </lineage>
</organism>
<protein>
    <submittedName>
        <fullName evidence="2">Putative phage tail protein</fullName>
    </submittedName>
</protein>
<accession>A0A142VAQ0</accession>
<dbReference type="Pfam" id="PF22768">
    <property type="entry name" value="SPP1_Dit"/>
    <property type="match status" value="1"/>
</dbReference>
<dbReference type="InterPro" id="IPR006520">
    <property type="entry name" value="Dit_BPSPP_N"/>
</dbReference>
<proteinExistence type="predicted"/>
<dbReference type="InterPro" id="IPR054738">
    <property type="entry name" value="Siphovirus-type_tail_C"/>
</dbReference>
<reference evidence="2 3" key="1">
    <citation type="submission" date="2015-03" db="EMBL/GenBank/DDBJ databases">
        <title>Genomic characterization of Dehalococcoides mccartyi strain 11a5, an unusal plasmid-containing chloroethene dechlorinator.</title>
        <authorList>
            <person name="Zhao S."/>
            <person name="Ding C."/>
            <person name="He J."/>
        </authorList>
    </citation>
    <scope>NUCLEOTIDE SEQUENCE [LARGE SCALE GENOMIC DNA]</scope>
    <source>
        <strain evidence="2 3">11a5</strain>
    </source>
</reference>
<gene>
    <name evidence="2" type="ORF">Dm11a5_0855</name>
</gene>
<dbReference type="PATRIC" id="fig|61435.8.peg.852"/>
<sequence length="248" mass="27054">MSSSLTFNSVDLSTYGITITRIKDNQTSFKRGVTQLDTRAYASKGKRESLKIDAEFILAGSSLSDVQDKLASIKSILTAVETGELIFDYRSEIYYNAALDEIDGENLTQKYISGTMSFLCADPYGYSTTETDQTDNITTDPKAVTITVGGSALTLPVFTLTAGESLSGPISVKNNDTGEELIWDNSLVDTDELEIDTEHWVVKKNGTESMTDVSGQFPRLLPGRTNAIVITGFGTTGTLQTVFRSRYI</sequence>
<dbReference type="EMBL" id="CP011127">
    <property type="protein sequence ID" value="AMU86681.1"/>
    <property type="molecule type" value="Genomic_DNA"/>
</dbReference>
<evidence type="ECO:0000313" key="2">
    <source>
        <dbReference type="EMBL" id="AMU86681.1"/>
    </source>
</evidence>
<dbReference type="RefSeq" id="WP_062900254.1">
    <property type="nucleotide sequence ID" value="NZ_CP011127.1"/>
</dbReference>
<name>A0A142VAQ0_9CHLR</name>
<dbReference type="Gene3D" id="2.40.30.200">
    <property type="match status" value="1"/>
</dbReference>
<dbReference type="Proteomes" id="UP000076394">
    <property type="component" value="Chromosome"/>
</dbReference>
<dbReference type="Gene3D" id="2.60.120.860">
    <property type="match status" value="1"/>
</dbReference>
<dbReference type="NCBIfam" id="TIGR01633">
    <property type="entry name" value="phi3626_gp14_N"/>
    <property type="match status" value="1"/>
</dbReference>